<dbReference type="SUPFAM" id="SSF55729">
    <property type="entry name" value="Acyl-CoA N-acyltransferases (Nat)"/>
    <property type="match status" value="1"/>
</dbReference>
<dbReference type="CDD" id="cd04301">
    <property type="entry name" value="NAT_SF"/>
    <property type="match status" value="1"/>
</dbReference>
<sequence length="153" mass="16562">MQIEIELAGPDDMSHWISLADDLLPLFGPMPGFDGVLTRKIAQSQAYCARASGQGLPFLGGVLIGGTGQEHWIRWLAVCSAHRRLGIGRLLTEAVISAIPARSFLNVDTFAKGNPGAVEASHLYESCGFVPTGVVDVDGQFRQRYRRRPASPD</sequence>
<feature type="domain" description="N-acetyltransferase" evidence="1">
    <location>
        <begin position="3"/>
        <end position="151"/>
    </location>
</feature>
<dbReference type="RefSeq" id="WP_307372028.1">
    <property type="nucleotide sequence ID" value="NZ_JAUSUW010000005.1"/>
</dbReference>
<proteinExistence type="predicted"/>
<keyword evidence="3" id="KW-1185">Reference proteome</keyword>
<evidence type="ECO:0000313" key="3">
    <source>
        <dbReference type="Proteomes" id="UP001238496"/>
    </source>
</evidence>
<dbReference type="Pfam" id="PF13508">
    <property type="entry name" value="Acetyltransf_7"/>
    <property type="match status" value="1"/>
</dbReference>
<evidence type="ECO:0000259" key="1">
    <source>
        <dbReference type="PROSITE" id="PS51186"/>
    </source>
</evidence>
<accession>A0ABU0G6B4</accession>
<dbReference type="Proteomes" id="UP001238496">
    <property type="component" value="Unassembled WGS sequence"/>
</dbReference>
<name>A0ABU0G6B4_9HYPH</name>
<comment type="caution">
    <text evidence="2">The sequence shown here is derived from an EMBL/GenBank/DDBJ whole genome shotgun (WGS) entry which is preliminary data.</text>
</comment>
<protein>
    <submittedName>
        <fullName evidence="2">GNAT superfamily N-acetyltransferase</fullName>
    </submittedName>
</protein>
<dbReference type="InterPro" id="IPR016181">
    <property type="entry name" value="Acyl_CoA_acyltransferase"/>
</dbReference>
<evidence type="ECO:0000313" key="2">
    <source>
        <dbReference type="EMBL" id="MDQ0420886.1"/>
    </source>
</evidence>
<dbReference type="EMBL" id="JAUSUW010000005">
    <property type="protein sequence ID" value="MDQ0420886.1"/>
    <property type="molecule type" value="Genomic_DNA"/>
</dbReference>
<dbReference type="Gene3D" id="3.40.630.30">
    <property type="match status" value="1"/>
</dbReference>
<organism evidence="2 3">
    <name type="scientific">Peteryoungia aggregata LMG 23059</name>
    <dbReference type="NCBI Taxonomy" id="1368425"/>
    <lineage>
        <taxon>Bacteria</taxon>
        <taxon>Pseudomonadati</taxon>
        <taxon>Pseudomonadota</taxon>
        <taxon>Alphaproteobacteria</taxon>
        <taxon>Hyphomicrobiales</taxon>
        <taxon>Rhizobiaceae</taxon>
        <taxon>Peteryoungia</taxon>
    </lineage>
</organism>
<dbReference type="PROSITE" id="PS51186">
    <property type="entry name" value="GNAT"/>
    <property type="match status" value="1"/>
</dbReference>
<dbReference type="InterPro" id="IPR000182">
    <property type="entry name" value="GNAT_dom"/>
</dbReference>
<gene>
    <name evidence="2" type="ORF">J2045_001913</name>
</gene>
<reference evidence="2 3" key="1">
    <citation type="submission" date="2023-07" db="EMBL/GenBank/DDBJ databases">
        <title>Genomic Encyclopedia of Type Strains, Phase IV (KMG-IV): sequencing the most valuable type-strain genomes for metagenomic binning, comparative biology and taxonomic classification.</title>
        <authorList>
            <person name="Goeker M."/>
        </authorList>
    </citation>
    <scope>NUCLEOTIDE SEQUENCE [LARGE SCALE GENOMIC DNA]</scope>
    <source>
        <strain evidence="2 3">DSM 1111</strain>
    </source>
</reference>